<keyword evidence="4" id="KW-1185">Reference proteome</keyword>
<dbReference type="EMBL" id="CP003169">
    <property type="protein sequence ID" value="AEV73869.1"/>
    <property type="molecule type" value="Genomic_DNA"/>
</dbReference>
<keyword evidence="2" id="KW-0732">Signal</keyword>
<gene>
    <name evidence="3" type="ordered locus">MycrhN_3344</name>
</gene>
<evidence type="ECO:0000313" key="4">
    <source>
        <dbReference type="Proteomes" id="UP000005442"/>
    </source>
</evidence>
<name>G8RPY5_MYCRN</name>
<protein>
    <submittedName>
        <fullName evidence="3">Uncharacterized protein</fullName>
    </submittedName>
</protein>
<evidence type="ECO:0000313" key="3">
    <source>
        <dbReference type="EMBL" id="AEV73869.1"/>
    </source>
</evidence>
<evidence type="ECO:0000256" key="1">
    <source>
        <dbReference type="SAM" id="MobiDB-lite"/>
    </source>
</evidence>
<feature type="signal peptide" evidence="2">
    <location>
        <begin position="1"/>
        <end position="19"/>
    </location>
</feature>
<feature type="chain" id="PRO_5038440531" evidence="2">
    <location>
        <begin position="20"/>
        <end position="73"/>
    </location>
</feature>
<organism evidence="3 4">
    <name type="scientific">Mycolicibacterium rhodesiae (strain NBB3)</name>
    <name type="common">Mycobacterium rhodesiae</name>
    <dbReference type="NCBI Taxonomy" id="710685"/>
    <lineage>
        <taxon>Bacteria</taxon>
        <taxon>Bacillati</taxon>
        <taxon>Actinomycetota</taxon>
        <taxon>Actinomycetes</taxon>
        <taxon>Mycobacteriales</taxon>
        <taxon>Mycobacteriaceae</taxon>
        <taxon>Mycolicibacterium</taxon>
    </lineage>
</organism>
<dbReference type="RefSeq" id="WP_014211625.1">
    <property type="nucleotide sequence ID" value="NC_016604.1"/>
</dbReference>
<reference evidence="3 4" key="1">
    <citation type="submission" date="2011-12" db="EMBL/GenBank/DDBJ databases">
        <title>Complete sequence of Mycobacterium rhodesiae NBB3.</title>
        <authorList>
            <consortium name="US DOE Joint Genome Institute"/>
            <person name="Lucas S."/>
            <person name="Han J."/>
            <person name="Lapidus A."/>
            <person name="Cheng J.-F."/>
            <person name="Goodwin L."/>
            <person name="Pitluck S."/>
            <person name="Peters L."/>
            <person name="Mikhailova N."/>
            <person name="Gu W."/>
            <person name="Detter J.C."/>
            <person name="Han C."/>
            <person name="Tapia R."/>
            <person name="Land M."/>
            <person name="Hauser L."/>
            <person name="Kyrpides N."/>
            <person name="Ivanova N."/>
            <person name="Pagani I."/>
            <person name="Mattes T."/>
            <person name="Holmes A."/>
            <person name="Rutledge P."/>
            <person name="Paulsen I."/>
            <person name="Coleman N."/>
            <person name="Woyke T."/>
        </authorList>
    </citation>
    <scope>NUCLEOTIDE SEQUENCE [LARGE SCALE GENOMIC DNA]</scope>
    <source>
        <strain evidence="3 4">NBB3</strain>
    </source>
</reference>
<accession>G8RPY5</accession>
<feature type="region of interest" description="Disordered" evidence="1">
    <location>
        <begin position="21"/>
        <end position="73"/>
    </location>
</feature>
<dbReference type="PATRIC" id="fig|710685.3.peg.3352"/>
<evidence type="ECO:0000256" key="2">
    <source>
        <dbReference type="SAM" id="SignalP"/>
    </source>
</evidence>
<dbReference type="eggNOG" id="ENOG5030VV7">
    <property type="taxonomic scope" value="Bacteria"/>
</dbReference>
<dbReference type="KEGG" id="mrh:MycrhN_3344"/>
<proteinExistence type="predicted"/>
<sequence length="73" mass="7424">MRLLFAAVAGMLIGVFAVATSPANGQPLPPTPPGPTEPGSTTEELADMVLDAIEHDSAIPTAEPARPHPGPTQ</sequence>
<dbReference type="Proteomes" id="UP000005442">
    <property type="component" value="Chromosome"/>
</dbReference>
<feature type="compositionally biased region" description="Pro residues" evidence="1">
    <location>
        <begin position="27"/>
        <end position="36"/>
    </location>
</feature>
<dbReference type="HOGENOM" id="CLU_2700826_0_0_11"/>
<dbReference type="AlphaFoldDB" id="G8RPY5"/>